<evidence type="ECO:0000313" key="3">
    <source>
        <dbReference type="Proteomes" id="UP000245702"/>
    </source>
</evidence>
<dbReference type="InterPro" id="IPR025668">
    <property type="entry name" value="Tnp_DDE_dom"/>
</dbReference>
<name>A0ABP2CA18_9FIRM</name>
<accession>A0ABP2CA18</accession>
<reference evidence="2 3" key="1">
    <citation type="submission" date="2016-01" db="EMBL/GenBank/DDBJ databases">
        <authorList>
            <person name="Brown R."/>
        </authorList>
    </citation>
    <scope>NUCLEOTIDE SEQUENCE [LARGE SCALE GENOMIC DNA]</scope>
    <source>
        <strain evidence="2">Sporomusa sphaeroides DSM 2875</strain>
    </source>
</reference>
<evidence type="ECO:0000313" key="2">
    <source>
        <dbReference type="EMBL" id="CVK21193.1"/>
    </source>
</evidence>
<protein>
    <recommendedName>
        <fullName evidence="1">Transposase DDE domain-containing protein</fullName>
    </recommendedName>
</protein>
<evidence type="ECO:0000259" key="1">
    <source>
        <dbReference type="Pfam" id="PF13701"/>
    </source>
</evidence>
<dbReference type="Proteomes" id="UP000245702">
    <property type="component" value="Unassembled WGS sequence"/>
</dbReference>
<dbReference type="Pfam" id="PF13701">
    <property type="entry name" value="DDE_Tnp_1_4"/>
    <property type="match status" value="1"/>
</dbReference>
<organism evidence="2 3">
    <name type="scientific">Sporomusa sphaeroides DSM 2875</name>
    <dbReference type="NCBI Taxonomy" id="1337886"/>
    <lineage>
        <taxon>Bacteria</taxon>
        <taxon>Bacillati</taxon>
        <taxon>Bacillota</taxon>
        <taxon>Negativicutes</taxon>
        <taxon>Selenomonadales</taxon>
        <taxon>Sporomusaceae</taxon>
        <taxon>Sporomusa</taxon>
    </lineage>
</organism>
<proteinExistence type="predicted"/>
<comment type="caution">
    <text evidence="2">The sequence shown here is derived from an EMBL/GenBank/DDBJ whole genome shotgun (WGS) entry which is preliminary data.</text>
</comment>
<gene>
    <name evidence="2" type="ORF">SSPH_03876</name>
</gene>
<feature type="domain" description="Transposase DDE" evidence="1">
    <location>
        <begin position="13"/>
        <end position="277"/>
    </location>
</feature>
<sequence length="288" mass="32470">MNQRFVFKTIEEKLTPIGGMTAVGAWIAQTKLNARLNAQVLSGRPKPQIPNGDVVSSYVGLLCQGKNDFDHIEAFRDDEFFQLSLGLTAIPSSPTLRQRLDEGAQNPKWMTIIQEENTRLLTQAKPHLQEITASGHIPLDLDVSIFDNSGSKKEGLGWTYLRTMGYAPMFAYLGKEGFCVAVELRNGSTHCQKGTPAFLRKAIQQAQQITSNPLVVRLDSGHHSRENLAIFFEQNVNFIVKRNLHKETPESWKAIAQEQAVVAQSMKDGLTRYYGKVTWWFVLRETNY</sequence>
<dbReference type="RefSeq" id="WP_075752760.1">
    <property type="nucleotide sequence ID" value="NZ_CP146991.1"/>
</dbReference>
<dbReference type="InterPro" id="IPR047960">
    <property type="entry name" value="Transpos_IS1380"/>
</dbReference>
<dbReference type="NCBIfam" id="NF033539">
    <property type="entry name" value="transpos_IS1380"/>
    <property type="match status" value="1"/>
</dbReference>
<keyword evidence="3" id="KW-1185">Reference proteome</keyword>
<dbReference type="EMBL" id="FCOW01000029">
    <property type="protein sequence ID" value="CVK21193.1"/>
    <property type="molecule type" value="Genomic_DNA"/>
</dbReference>